<dbReference type="Proteomes" id="UP001222325">
    <property type="component" value="Unassembled WGS sequence"/>
</dbReference>
<accession>A0AAD6UJ25</accession>
<sequence>MESELVRIWQIVHELSEQLAQNQKTTASLQSQAAALKNQATHTGTGFVLRRFNTDISNETFESELERMNAQIVIENQTLSYENKQLSILLKEYEGTLETVMTKFRNHALATQQHELNLTRHYEALLLTRETQNLSLDLASGTDLARSLQRVSQLLRGMLRSMAGEDTDLHNPDPDYDGGESGVGFIDPSDLQALVNTLDETGQAGYAGTDGREDWAFEREYEIARLEQENAELRRMLGIDPASLAASGVSLDFEREPGRYASILSARRRSGSGHMQQGSGDGPRMSYWDNNGGNVQHQQQQQQQQHQHYQQQQQQQLSGAPLQRAMDLQPGMRVGQGTRRPGMFGAGRGMVPGALGPSPSPPGPGSLWSNQPQSPAPMGERPWQTQGGVTGIEFSR</sequence>
<comment type="caution">
    <text evidence="5">The sequence shown here is derived from an EMBL/GenBank/DDBJ whole genome shotgun (WGS) entry which is preliminary data.</text>
</comment>
<name>A0AAD6UJ25_9AGAR</name>
<feature type="coiled-coil region" evidence="3">
    <location>
        <begin position="19"/>
        <end position="78"/>
    </location>
</feature>
<evidence type="ECO:0000256" key="2">
    <source>
        <dbReference type="ARBA" id="ARBA00023054"/>
    </source>
</evidence>
<feature type="region of interest" description="Disordered" evidence="4">
    <location>
        <begin position="264"/>
        <end position="396"/>
    </location>
</feature>
<reference evidence="5" key="1">
    <citation type="submission" date="2023-03" db="EMBL/GenBank/DDBJ databases">
        <title>Massive genome expansion in bonnet fungi (Mycena s.s.) driven by repeated elements and novel gene families across ecological guilds.</title>
        <authorList>
            <consortium name="Lawrence Berkeley National Laboratory"/>
            <person name="Harder C.B."/>
            <person name="Miyauchi S."/>
            <person name="Viragh M."/>
            <person name="Kuo A."/>
            <person name="Thoen E."/>
            <person name="Andreopoulos B."/>
            <person name="Lu D."/>
            <person name="Skrede I."/>
            <person name="Drula E."/>
            <person name="Henrissat B."/>
            <person name="Morin E."/>
            <person name="Kohler A."/>
            <person name="Barry K."/>
            <person name="LaButti K."/>
            <person name="Morin E."/>
            <person name="Salamov A."/>
            <person name="Lipzen A."/>
            <person name="Mereny Z."/>
            <person name="Hegedus B."/>
            <person name="Baldrian P."/>
            <person name="Stursova M."/>
            <person name="Weitz H."/>
            <person name="Taylor A."/>
            <person name="Grigoriev I.V."/>
            <person name="Nagy L.G."/>
            <person name="Martin F."/>
            <person name="Kauserud H."/>
        </authorList>
    </citation>
    <scope>NUCLEOTIDE SEQUENCE</scope>
    <source>
        <strain evidence="5">CBHHK173m</strain>
    </source>
</reference>
<dbReference type="AlphaFoldDB" id="A0AAD6UJ25"/>
<feature type="compositionally biased region" description="Low complexity" evidence="4">
    <location>
        <begin position="296"/>
        <end position="316"/>
    </location>
</feature>
<protein>
    <submittedName>
        <fullName evidence="5">Uncharacterized protein</fullName>
    </submittedName>
</protein>
<dbReference type="EMBL" id="JARJCN010000002">
    <property type="protein sequence ID" value="KAJ7103139.1"/>
    <property type="molecule type" value="Genomic_DNA"/>
</dbReference>
<evidence type="ECO:0000313" key="6">
    <source>
        <dbReference type="Proteomes" id="UP001222325"/>
    </source>
</evidence>
<dbReference type="PANTHER" id="PTHR39472:SF1">
    <property type="entry name" value="EXPRESSED PROTEIN"/>
    <property type="match status" value="1"/>
</dbReference>
<gene>
    <name evidence="5" type="ORF">B0H15DRAFT_811100</name>
</gene>
<comment type="similarity">
    <text evidence="1">Belongs to the SIKE family.</text>
</comment>
<dbReference type="PANTHER" id="PTHR39472">
    <property type="entry name" value="EXPRESSED PROTEIN"/>
    <property type="match status" value="1"/>
</dbReference>
<keyword evidence="2 3" id="KW-0175">Coiled coil</keyword>
<organism evidence="5 6">
    <name type="scientific">Mycena belliarum</name>
    <dbReference type="NCBI Taxonomy" id="1033014"/>
    <lineage>
        <taxon>Eukaryota</taxon>
        <taxon>Fungi</taxon>
        <taxon>Dikarya</taxon>
        <taxon>Basidiomycota</taxon>
        <taxon>Agaricomycotina</taxon>
        <taxon>Agaricomycetes</taxon>
        <taxon>Agaricomycetidae</taxon>
        <taxon>Agaricales</taxon>
        <taxon>Marasmiineae</taxon>
        <taxon>Mycenaceae</taxon>
        <taxon>Mycena</taxon>
    </lineage>
</organism>
<dbReference type="Pfam" id="PF05769">
    <property type="entry name" value="SIKE"/>
    <property type="match status" value="1"/>
</dbReference>
<dbReference type="InterPro" id="IPR008555">
    <property type="entry name" value="SIKE"/>
</dbReference>
<evidence type="ECO:0000256" key="3">
    <source>
        <dbReference type="SAM" id="Coils"/>
    </source>
</evidence>
<proteinExistence type="inferred from homology"/>
<evidence type="ECO:0000313" key="5">
    <source>
        <dbReference type="EMBL" id="KAJ7103139.1"/>
    </source>
</evidence>
<evidence type="ECO:0000256" key="4">
    <source>
        <dbReference type="SAM" id="MobiDB-lite"/>
    </source>
</evidence>
<keyword evidence="6" id="KW-1185">Reference proteome</keyword>
<evidence type="ECO:0000256" key="1">
    <source>
        <dbReference type="ARBA" id="ARBA00005537"/>
    </source>
</evidence>